<gene>
    <name evidence="1" type="ORF">VTL71DRAFT_13308</name>
</gene>
<name>A0ABR4CJZ4_9HELO</name>
<sequence>MCLFFNYTHATTSTRPLHNAIFASLMQVILCTHPSIGFSDPHSKWKLESVSYIQTCNQTDRTFKPPLRYSIVATTQRCESYLVDSVQKAYR</sequence>
<dbReference type="Proteomes" id="UP001595075">
    <property type="component" value="Unassembled WGS sequence"/>
</dbReference>
<protein>
    <submittedName>
        <fullName evidence="1">Uncharacterized protein</fullName>
    </submittedName>
</protein>
<comment type="caution">
    <text evidence="1">The sequence shown here is derived from an EMBL/GenBank/DDBJ whole genome shotgun (WGS) entry which is preliminary data.</text>
</comment>
<organism evidence="1 2">
    <name type="scientific">Oculimacula yallundae</name>
    <dbReference type="NCBI Taxonomy" id="86028"/>
    <lineage>
        <taxon>Eukaryota</taxon>
        <taxon>Fungi</taxon>
        <taxon>Dikarya</taxon>
        <taxon>Ascomycota</taxon>
        <taxon>Pezizomycotina</taxon>
        <taxon>Leotiomycetes</taxon>
        <taxon>Helotiales</taxon>
        <taxon>Ploettnerulaceae</taxon>
        <taxon>Oculimacula</taxon>
    </lineage>
</organism>
<keyword evidence="2" id="KW-1185">Reference proteome</keyword>
<evidence type="ECO:0000313" key="1">
    <source>
        <dbReference type="EMBL" id="KAL2070282.1"/>
    </source>
</evidence>
<evidence type="ECO:0000313" key="2">
    <source>
        <dbReference type="Proteomes" id="UP001595075"/>
    </source>
</evidence>
<accession>A0ABR4CJZ4</accession>
<proteinExistence type="predicted"/>
<dbReference type="EMBL" id="JAZHXI010000006">
    <property type="protein sequence ID" value="KAL2070282.1"/>
    <property type="molecule type" value="Genomic_DNA"/>
</dbReference>
<reference evidence="1 2" key="1">
    <citation type="journal article" date="2024" name="Commun. Biol.">
        <title>Comparative genomic analysis of thermophilic fungi reveals convergent evolutionary adaptations and gene losses.</title>
        <authorList>
            <person name="Steindorff A.S."/>
            <person name="Aguilar-Pontes M.V."/>
            <person name="Robinson A.J."/>
            <person name="Andreopoulos B."/>
            <person name="LaButti K."/>
            <person name="Kuo A."/>
            <person name="Mondo S."/>
            <person name="Riley R."/>
            <person name="Otillar R."/>
            <person name="Haridas S."/>
            <person name="Lipzen A."/>
            <person name="Grimwood J."/>
            <person name="Schmutz J."/>
            <person name="Clum A."/>
            <person name="Reid I.D."/>
            <person name="Moisan M.C."/>
            <person name="Butler G."/>
            <person name="Nguyen T.T.M."/>
            <person name="Dewar K."/>
            <person name="Conant G."/>
            <person name="Drula E."/>
            <person name="Henrissat B."/>
            <person name="Hansel C."/>
            <person name="Singer S."/>
            <person name="Hutchinson M.I."/>
            <person name="de Vries R.P."/>
            <person name="Natvig D.O."/>
            <person name="Powell A.J."/>
            <person name="Tsang A."/>
            <person name="Grigoriev I.V."/>
        </authorList>
    </citation>
    <scope>NUCLEOTIDE SEQUENCE [LARGE SCALE GENOMIC DNA]</scope>
    <source>
        <strain evidence="1 2">CBS 494.80</strain>
    </source>
</reference>